<dbReference type="EMBL" id="MN739182">
    <property type="protein sequence ID" value="QHS92589.1"/>
    <property type="molecule type" value="Genomic_DNA"/>
</dbReference>
<sequence>MLTKCLHDSQLKTHNGHPFSINGVDPGWVSVDEYYENDRPYIVPPLDKIDGAARILYPVFANLRGLMETSSPLRYVSLLMKNHNIHPDNVTVHTIIIPYSAFFRKKISLPFKPPHYREQPINVFASDPTDPQF</sequence>
<reference evidence="1" key="1">
    <citation type="journal article" date="2020" name="Nature">
        <title>Giant virus diversity and host interactions through global metagenomics.</title>
        <authorList>
            <person name="Schulz F."/>
            <person name="Roux S."/>
            <person name="Paez-Espino D."/>
            <person name="Jungbluth S."/>
            <person name="Walsh D.A."/>
            <person name="Denef V.J."/>
            <person name="McMahon K.D."/>
            <person name="Konstantinidis K.T."/>
            <person name="Eloe-Fadrosh E.A."/>
            <person name="Kyrpides N.C."/>
            <person name="Woyke T."/>
        </authorList>
    </citation>
    <scope>NUCLEOTIDE SEQUENCE</scope>
    <source>
        <strain evidence="1">GVMAG-M-3300014204-73</strain>
    </source>
</reference>
<dbReference type="AlphaFoldDB" id="A0A6C0BLY3"/>
<proteinExistence type="predicted"/>
<protein>
    <submittedName>
        <fullName evidence="1">Uncharacterized protein</fullName>
    </submittedName>
</protein>
<accession>A0A6C0BLY3</accession>
<name>A0A6C0BLY3_9ZZZZ</name>
<organism evidence="1">
    <name type="scientific">viral metagenome</name>
    <dbReference type="NCBI Taxonomy" id="1070528"/>
    <lineage>
        <taxon>unclassified sequences</taxon>
        <taxon>metagenomes</taxon>
        <taxon>organismal metagenomes</taxon>
    </lineage>
</organism>
<evidence type="ECO:0000313" key="1">
    <source>
        <dbReference type="EMBL" id="QHS92589.1"/>
    </source>
</evidence>